<evidence type="ECO:0000256" key="2">
    <source>
        <dbReference type="ARBA" id="ARBA00022475"/>
    </source>
</evidence>
<dbReference type="GO" id="GO:0005886">
    <property type="term" value="C:plasma membrane"/>
    <property type="evidence" value="ECO:0007669"/>
    <property type="project" value="UniProtKB-SubCell"/>
</dbReference>
<feature type="transmembrane region" description="Helical" evidence="7">
    <location>
        <begin position="288"/>
        <end position="313"/>
    </location>
</feature>
<accession>A0A2M8KIC1</accession>
<evidence type="ECO:0008006" key="12">
    <source>
        <dbReference type="Google" id="ProtNLM"/>
    </source>
</evidence>
<protein>
    <recommendedName>
        <fullName evidence="12">Multidrug ABC transporter substrate-binding protein</fullName>
    </recommendedName>
</protein>
<proteinExistence type="inferred from homology"/>
<sequence>MRKFIEQLKIAKKALLSNRGRTILTILGVVIGVFTVIVVLSVGEGFRYFILKQMELFGSDFIQVEVKVPNASQTSVTNAAGQAMGTTITTLKHKDAEEVVRQIDNLDNFYTGVLGQEIASFRGEIKKVYLFGTDPDIVKISQITIADGEFFTQQDLLTSKRVVVLGANVRDALFGIQPPVGQNIKIKNQAFQVIGTMKKQGGSGFFNPDDQIYLPITTLQKQVLGIDYVSFFVAKLKDVGQDQETKQQVIDLLRQRHKITDPNKDDFAATTMEDAQAMIGSIVGAISLLLGAVAALSLIVGGVGIMNIMLVSVRERTREIGLRKAVGATKKNITTQFIVEAIILTLIGGLLGIAVGVAISLLGSFALGQFLGGGDWPLLISPLSLILGFFVSGFTGLIFGLYPARKAAKLSPIEALRF</sequence>
<dbReference type="Pfam" id="PF02687">
    <property type="entry name" value="FtsX"/>
    <property type="match status" value="1"/>
</dbReference>
<evidence type="ECO:0000313" key="10">
    <source>
        <dbReference type="EMBL" id="PJE59665.1"/>
    </source>
</evidence>
<dbReference type="GO" id="GO:0022857">
    <property type="term" value="F:transmembrane transporter activity"/>
    <property type="evidence" value="ECO:0007669"/>
    <property type="project" value="TreeGrafter"/>
</dbReference>
<organism evidence="10 11">
    <name type="scientific">Candidatus Portnoybacteria bacterium CG10_big_fil_rev_8_21_14_0_10_44_7</name>
    <dbReference type="NCBI Taxonomy" id="1974816"/>
    <lineage>
        <taxon>Bacteria</taxon>
        <taxon>Candidatus Portnoyibacteriota</taxon>
    </lineage>
</organism>
<evidence type="ECO:0000259" key="8">
    <source>
        <dbReference type="Pfam" id="PF02687"/>
    </source>
</evidence>
<keyword evidence="2" id="KW-1003">Cell membrane</keyword>
<dbReference type="InterPro" id="IPR025857">
    <property type="entry name" value="MacB_PCD"/>
</dbReference>
<feature type="domain" description="MacB-like periplasmic core" evidence="9">
    <location>
        <begin position="22"/>
        <end position="250"/>
    </location>
</feature>
<evidence type="ECO:0000259" key="9">
    <source>
        <dbReference type="Pfam" id="PF12704"/>
    </source>
</evidence>
<evidence type="ECO:0000256" key="1">
    <source>
        <dbReference type="ARBA" id="ARBA00004651"/>
    </source>
</evidence>
<dbReference type="InterPro" id="IPR003838">
    <property type="entry name" value="ABC3_permease_C"/>
</dbReference>
<feature type="domain" description="ABC3 transporter permease C-terminal" evidence="8">
    <location>
        <begin position="292"/>
        <end position="412"/>
    </location>
</feature>
<evidence type="ECO:0000313" key="11">
    <source>
        <dbReference type="Proteomes" id="UP000231086"/>
    </source>
</evidence>
<comment type="similarity">
    <text evidence="6">Belongs to the ABC-4 integral membrane protein family.</text>
</comment>
<dbReference type="EMBL" id="PFEA01000046">
    <property type="protein sequence ID" value="PJE59665.1"/>
    <property type="molecule type" value="Genomic_DNA"/>
</dbReference>
<evidence type="ECO:0000256" key="3">
    <source>
        <dbReference type="ARBA" id="ARBA00022692"/>
    </source>
</evidence>
<feature type="transmembrane region" description="Helical" evidence="7">
    <location>
        <begin position="379"/>
        <end position="402"/>
    </location>
</feature>
<gene>
    <name evidence="10" type="ORF">COU85_02390</name>
</gene>
<dbReference type="PANTHER" id="PTHR30572">
    <property type="entry name" value="MEMBRANE COMPONENT OF TRANSPORTER-RELATED"/>
    <property type="match status" value="1"/>
</dbReference>
<dbReference type="Pfam" id="PF12704">
    <property type="entry name" value="MacB_PCD"/>
    <property type="match status" value="1"/>
</dbReference>
<keyword evidence="4 7" id="KW-1133">Transmembrane helix</keyword>
<comment type="caution">
    <text evidence="10">The sequence shown here is derived from an EMBL/GenBank/DDBJ whole genome shotgun (WGS) entry which is preliminary data.</text>
</comment>
<keyword evidence="5 7" id="KW-0472">Membrane</keyword>
<dbReference type="PANTHER" id="PTHR30572:SF4">
    <property type="entry name" value="ABC TRANSPORTER PERMEASE YTRF"/>
    <property type="match status" value="1"/>
</dbReference>
<evidence type="ECO:0000256" key="7">
    <source>
        <dbReference type="SAM" id="Phobius"/>
    </source>
</evidence>
<dbReference type="AlphaFoldDB" id="A0A2M8KIC1"/>
<keyword evidence="3 7" id="KW-0812">Transmembrane</keyword>
<evidence type="ECO:0000256" key="6">
    <source>
        <dbReference type="ARBA" id="ARBA00038076"/>
    </source>
</evidence>
<evidence type="ECO:0000256" key="5">
    <source>
        <dbReference type="ARBA" id="ARBA00023136"/>
    </source>
</evidence>
<feature type="transmembrane region" description="Helical" evidence="7">
    <location>
        <begin position="337"/>
        <end position="367"/>
    </location>
</feature>
<dbReference type="InterPro" id="IPR050250">
    <property type="entry name" value="Macrolide_Exporter_MacB"/>
</dbReference>
<evidence type="ECO:0000256" key="4">
    <source>
        <dbReference type="ARBA" id="ARBA00022989"/>
    </source>
</evidence>
<feature type="transmembrane region" description="Helical" evidence="7">
    <location>
        <begin position="21"/>
        <end position="43"/>
    </location>
</feature>
<reference evidence="11" key="1">
    <citation type="submission" date="2017-09" db="EMBL/GenBank/DDBJ databases">
        <title>Depth-based differentiation of microbial function through sediment-hosted aquifers and enrichment of novel symbionts in the deep terrestrial subsurface.</title>
        <authorList>
            <person name="Probst A.J."/>
            <person name="Ladd B."/>
            <person name="Jarett J.K."/>
            <person name="Geller-Mcgrath D.E."/>
            <person name="Sieber C.M.K."/>
            <person name="Emerson J.B."/>
            <person name="Anantharaman K."/>
            <person name="Thomas B.C."/>
            <person name="Malmstrom R."/>
            <person name="Stieglmeier M."/>
            <person name="Klingl A."/>
            <person name="Woyke T."/>
            <person name="Ryan C.M."/>
            <person name="Banfield J.F."/>
        </authorList>
    </citation>
    <scope>NUCLEOTIDE SEQUENCE [LARGE SCALE GENOMIC DNA]</scope>
</reference>
<comment type="subcellular location">
    <subcellularLocation>
        <location evidence="1">Cell membrane</location>
        <topology evidence="1">Multi-pass membrane protein</topology>
    </subcellularLocation>
</comment>
<dbReference type="Proteomes" id="UP000231086">
    <property type="component" value="Unassembled WGS sequence"/>
</dbReference>
<name>A0A2M8KIC1_9BACT</name>